<comment type="caution">
    <text evidence="1">The sequence shown here is derived from an EMBL/GenBank/DDBJ whole genome shotgun (WGS) entry which is preliminary data.</text>
</comment>
<keyword evidence="2" id="KW-1185">Reference proteome</keyword>
<dbReference type="InterPro" id="IPR015421">
    <property type="entry name" value="PyrdxlP-dep_Trfase_major"/>
</dbReference>
<dbReference type="Gene3D" id="3.40.640.10">
    <property type="entry name" value="Type I PLP-dependent aspartate aminotransferase-like (Major domain)"/>
    <property type="match status" value="1"/>
</dbReference>
<dbReference type="InterPro" id="IPR015424">
    <property type="entry name" value="PyrdxlP-dep_Trfase"/>
</dbReference>
<evidence type="ECO:0000313" key="2">
    <source>
        <dbReference type="Proteomes" id="UP000187203"/>
    </source>
</evidence>
<protein>
    <submittedName>
        <fullName evidence="1">Uncharacterized protein</fullName>
    </submittedName>
</protein>
<dbReference type="SUPFAM" id="SSF53383">
    <property type="entry name" value="PLP-dependent transferases"/>
    <property type="match status" value="1"/>
</dbReference>
<dbReference type="Gene3D" id="3.90.1150.10">
    <property type="entry name" value="Aspartate Aminotransferase, domain 1"/>
    <property type="match status" value="1"/>
</dbReference>
<name>A0A1R3L143_9ROSI</name>
<dbReference type="Proteomes" id="UP000187203">
    <property type="component" value="Unassembled WGS sequence"/>
</dbReference>
<dbReference type="InterPro" id="IPR015422">
    <property type="entry name" value="PyrdxlP-dep_Trfase_small"/>
</dbReference>
<evidence type="ECO:0000313" key="1">
    <source>
        <dbReference type="EMBL" id="OMP13072.1"/>
    </source>
</evidence>
<dbReference type="STRING" id="93759.A0A1R3L143"/>
<dbReference type="AlphaFoldDB" id="A0A1R3L143"/>
<organism evidence="1 2">
    <name type="scientific">Corchorus olitorius</name>
    <dbReference type="NCBI Taxonomy" id="93759"/>
    <lineage>
        <taxon>Eukaryota</taxon>
        <taxon>Viridiplantae</taxon>
        <taxon>Streptophyta</taxon>
        <taxon>Embryophyta</taxon>
        <taxon>Tracheophyta</taxon>
        <taxon>Spermatophyta</taxon>
        <taxon>Magnoliopsida</taxon>
        <taxon>eudicotyledons</taxon>
        <taxon>Gunneridae</taxon>
        <taxon>Pentapetalae</taxon>
        <taxon>rosids</taxon>
        <taxon>malvids</taxon>
        <taxon>Malvales</taxon>
        <taxon>Malvaceae</taxon>
        <taxon>Grewioideae</taxon>
        <taxon>Apeibeae</taxon>
        <taxon>Corchorus</taxon>
    </lineage>
</organism>
<dbReference type="EMBL" id="AWUE01005225">
    <property type="protein sequence ID" value="OMP13072.1"/>
    <property type="molecule type" value="Genomic_DNA"/>
</dbReference>
<accession>A0A1R3L143</accession>
<gene>
    <name evidence="1" type="ORF">COLO4_02329</name>
</gene>
<reference evidence="2" key="1">
    <citation type="submission" date="2013-09" db="EMBL/GenBank/DDBJ databases">
        <title>Corchorus olitorius genome sequencing.</title>
        <authorList>
            <person name="Alam M."/>
            <person name="Haque M.S."/>
            <person name="Islam M.S."/>
            <person name="Emdad E.M."/>
            <person name="Islam M.M."/>
            <person name="Ahmed B."/>
            <person name="Halim A."/>
            <person name="Hossen Q.M.M."/>
            <person name="Hossain M.Z."/>
            <person name="Ahmed R."/>
            <person name="Khan M.M."/>
            <person name="Islam R."/>
            <person name="Rashid M.M."/>
            <person name="Khan S.A."/>
            <person name="Rahman M.S."/>
            <person name="Alam M."/>
            <person name="Yahiya A.S."/>
            <person name="Khan M.S."/>
            <person name="Azam M.S."/>
            <person name="Haque T."/>
            <person name="Lashkar M.Z.H."/>
            <person name="Akhand A.I."/>
            <person name="Morshed G."/>
            <person name="Roy S."/>
            <person name="Uddin K.S."/>
            <person name="Rabeya T."/>
            <person name="Hossain A.S."/>
            <person name="Chowdhury A."/>
            <person name="Snigdha A.R."/>
            <person name="Mortoza M.S."/>
            <person name="Matin S.A."/>
            <person name="Hoque S.M.E."/>
            <person name="Islam M.K."/>
            <person name="Roy D.K."/>
            <person name="Haider R."/>
            <person name="Moosa M.M."/>
            <person name="Elias S.M."/>
            <person name="Hasan A.M."/>
            <person name="Jahan S."/>
            <person name="Shafiuddin M."/>
            <person name="Mahmood N."/>
            <person name="Shommy N.S."/>
        </authorList>
    </citation>
    <scope>NUCLEOTIDE SEQUENCE [LARGE SCALE GENOMIC DNA]</scope>
    <source>
        <strain evidence="2">cv. O-4</strain>
    </source>
</reference>
<proteinExistence type="predicted"/>
<sequence>MGLRIVGDASRQRVDILVVVENGYRHGVQMCGLAAQGFLHLKTVQQQGRGFLHPRQHRRVHSVYVQHRVDIRVEAVNQGVQASFCRGFTAGRSVVIGNRHLQKIRRGQAAFVFAGFAQPAPVGVLAHGHIPAGSGCPAFCAYPVAGGNELLELQQHQAINLSQGFPDFDGPRYLQERLAFHVAQGANQYAPMTGVQALREAIADKTAALAMR</sequence>